<feature type="domain" description="Glycosyltransferase 2-like" evidence="1">
    <location>
        <begin position="8"/>
        <end position="172"/>
    </location>
</feature>
<dbReference type="InterPro" id="IPR050834">
    <property type="entry name" value="Glycosyltransf_2"/>
</dbReference>
<dbReference type="STRING" id="1385369.N825_27325"/>
<dbReference type="Gene3D" id="3.90.550.10">
    <property type="entry name" value="Spore Coat Polysaccharide Biosynthesis Protein SpsA, Chain A"/>
    <property type="match status" value="1"/>
</dbReference>
<dbReference type="PANTHER" id="PTHR43685">
    <property type="entry name" value="GLYCOSYLTRANSFERASE"/>
    <property type="match status" value="1"/>
</dbReference>
<evidence type="ECO:0000259" key="1">
    <source>
        <dbReference type="Pfam" id="PF00535"/>
    </source>
</evidence>
<accession>W9HC72</accession>
<proteinExistence type="predicted"/>
<dbReference type="RefSeq" id="WP_037448915.1">
    <property type="nucleotide sequence ID" value="NZ_AVFL01000004.1"/>
</dbReference>
<dbReference type="InterPro" id="IPR001173">
    <property type="entry name" value="Glyco_trans_2-like"/>
</dbReference>
<reference evidence="2 3" key="1">
    <citation type="submission" date="2013-08" db="EMBL/GenBank/DDBJ databases">
        <title>The genome sequence of Skermanella stibiiresistens.</title>
        <authorList>
            <person name="Zhu W."/>
            <person name="Wang G."/>
        </authorList>
    </citation>
    <scope>NUCLEOTIDE SEQUENCE [LARGE SCALE GENOMIC DNA]</scope>
    <source>
        <strain evidence="2 3">SB22</strain>
    </source>
</reference>
<dbReference type="PANTHER" id="PTHR43685:SF2">
    <property type="entry name" value="GLYCOSYLTRANSFERASE 2-LIKE DOMAIN-CONTAINING PROTEIN"/>
    <property type="match status" value="1"/>
</dbReference>
<sequence>MMERLTCTVIIPTLNRAAFIGEAIDGILAQTRKPDQVIVVNDGSTDGTMAVLEGYGDRIEVISKPNGGKATAINMAIPRVLGDCVWVFDDDDVALPDALERHLSALENDPEAGFTYSAVKIGHSGPDGRMALRHETRLPKVERDEFLIRMMEHCFVQGQPAVVVRTDALKRIGLFDTRLVRCQDYDVMLRLARHFPPARIEEATFIQRRHDGPRGTLSQSHSGTDPFTQWSRHNAIFISELLDDLPLTGYVRQSQRFPQPFDERLARVQRFVIAARHGILEHAERDLAWIVASGDDLTAEERQMLFRSLTHFTALREIGPRTCLRLARLCWGRLGRQIRVAMAKGLIYEMLAPSPAGDRRFSSARILTPRVVALIGVSGAFELLREKLSGKLGGAREAA</sequence>
<dbReference type="Pfam" id="PF00535">
    <property type="entry name" value="Glycos_transf_2"/>
    <property type="match status" value="1"/>
</dbReference>
<evidence type="ECO:0000313" key="2">
    <source>
        <dbReference type="EMBL" id="EWY41483.1"/>
    </source>
</evidence>
<dbReference type="InterPro" id="IPR029044">
    <property type="entry name" value="Nucleotide-diphossugar_trans"/>
</dbReference>
<keyword evidence="3" id="KW-1185">Reference proteome</keyword>
<organism evidence="2 3">
    <name type="scientific">Skermanella stibiiresistens SB22</name>
    <dbReference type="NCBI Taxonomy" id="1385369"/>
    <lineage>
        <taxon>Bacteria</taxon>
        <taxon>Pseudomonadati</taxon>
        <taxon>Pseudomonadota</taxon>
        <taxon>Alphaproteobacteria</taxon>
        <taxon>Rhodospirillales</taxon>
        <taxon>Azospirillaceae</taxon>
        <taxon>Skermanella</taxon>
    </lineage>
</organism>
<dbReference type="SUPFAM" id="SSF53448">
    <property type="entry name" value="Nucleotide-diphospho-sugar transferases"/>
    <property type="match status" value="1"/>
</dbReference>
<evidence type="ECO:0000313" key="3">
    <source>
        <dbReference type="Proteomes" id="UP000019486"/>
    </source>
</evidence>
<dbReference type="Proteomes" id="UP000019486">
    <property type="component" value="Unassembled WGS sequence"/>
</dbReference>
<comment type="caution">
    <text evidence="2">The sequence shown here is derived from an EMBL/GenBank/DDBJ whole genome shotgun (WGS) entry which is preliminary data.</text>
</comment>
<dbReference type="EMBL" id="AVFL01000004">
    <property type="protein sequence ID" value="EWY41483.1"/>
    <property type="molecule type" value="Genomic_DNA"/>
</dbReference>
<dbReference type="AlphaFoldDB" id="W9HC72"/>
<name>W9HC72_9PROT</name>
<dbReference type="CDD" id="cd00761">
    <property type="entry name" value="Glyco_tranf_GTA_type"/>
    <property type="match status" value="1"/>
</dbReference>
<gene>
    <name evidence="2" type="ORF">N825_27325</name>
</gene>
<protein>
    <recommendedName>
        <fullName evidence="1">Glycosyltransferase 2-like domain-containing protein</fullName>
    </recommendedName>
</protein>